<organism evidence="3">
    <name type="scientific">Caenorhabditis remanei</name>
    <name type="common">Caenorhabditis vulgaris</name>
    <dbReference type="NCBI Taxonomy" id="31234"/>
    <lineage>
        <taxon>Eukaryota</taxon>
        <taxon>Metazoa</taxon>
        <taxon>Ecdysozoa</taxon>
        <taxon>Nematoda</taxon>
        <taxon>Chromadorea</taxon>
        <taxon>Rhabditida</taxon>
        <taxon>Rhabditina</taxon>
        <taxon>Rhabditomorpha</taxon>
        <taxon>Rhabditoidea</taxon>
        <taxon>Rhabditidae</taxon>
        <taxon>Peloderinae</taxon>
        <taxon>Caenorhabditis</taxon>
    </lineage>
</organism>
<sequence>MGDVDKAFKGGQAEVNSKPFSFIEAQYDGGDAKMKHLLESLCNNWFRTDEYKNGDDTNMKKFCCDKLDMCKFYKQTWFYLACGGGGFLILVIIIIIVACCCCRKGGRGKGGQDEELSGSEE</sequence>
<dbReference type="InParanoid" id="E3M9R7"/>
<dbReference type="HOGENOM" id="CLU_2040240_0_0_1"/>
<feature type="transmembrane region" description="Helical" evidence="1">
    <location>
        <begin position="77"/>
        <end position="102"/>
    </location>
</feature>
<reference evidence="2" key="1">
    <citation type="submission" date="2007-07" db="EMBL/GenBank/DDBJ databases">
        <title>PCAP assembly of the Caenorhabditis remanei genome.</title>
        <authorList>
            <consortium name="The Caenorhabditis remanei Sequencing Consortium"/>
            <person name="Wilson R.K."/>
        </authorList>
    </citation>
    <scope>NUCLEOTIDE SEQUENCE [LARGE SCALE GENOMIC DNA]</scope>
    <source>
        <strain evidence="2">PB4641</strain>
    </source>
</reference>
<keyword evidence="1" id="KW-1133">Transmembrane helix</keyword>
<keyword evidence="1" id="KW-0472">Membrane</keyword>
<protein>
    <submittedName>
        <fullName evidence="2">Uncharacterized protein</fullName>
    </submittedName>
</protein>
<dbReference type="EMBL" id="DS268430">
    <property type="protein sequence ID" value="EFO96232.1"/>
    <property type="molecule type" value="Genomic_DNA"/>
</dbReference>
<dbReference type="OrthoDB" id="10587787at2759"/>
<dbReference type="Proteomes" id="UP000008281">
    <property type="component" value="Unassembled WGS sequence"/>
</dbReference>
<dbReference type="AlphaFoldDB" id="E3M9R7"/>
<keyword evidence="1" id="KW-0812">Transmembrane</keyword>
<gene>
    <name evidence="2" type="ORF">CRE_14722</name>
</gene>
<keyword evidence="3" id="KW-1185">Reference proteome</keyword>
<proteinExistence type="predicted"/>
<evidence type="ECO:0000256" key="1">
    <source>
        <dbReference type="SAM" id="Phobius"/>
    </source>
</evidence>
<name>E3M9R7_CAERE</name>
<accession>E3M9R7</accession>
<evidence type="ECO:0000313" key="2">
    <source>
        <dbReference type="EMBL" id="EFO96232.1"/>
    </source>
</evidence>
<evidence type="ECO:0000313" key="3">
    <source>
        <dbReference type="Proteomes" id="UP000008281"/>
    </source>
</evidence>